<keyword evidence="1" id="KW-0862">Zinc</keyword>
<feature type="compositionally biased region" description="Acidic residues" evidence="2">
    <location>
        <begin position="187"/>
        <end position="205"/>
    </location>
</feature>
<evidence type="ECO:0000259" key="4">
    <source>
        <dbReference type="PROSITE" id="PS50158"/>
    </source>
</evidence>
<reference evidence="5" key="1">
    <citation type="submission" date="2021-03" db="EMBL/GenBank/DDBJ databases">
        <authorList>
            <person name="Bekaert M."/>
        </authorList>
    </citation>
    <scope>NUCLEOTIDE SEQUENCE</scope>
</reference>
<keyword evidence="1" id="KW-0863">Zinc-finger</keyword>
<feature type="compositionally biased region" description="Basic and acidic residues" evidence="2">
    <location>
        <begin position="221"/>
        <end position="238"/>
    </location>
</feature>
<accession>A0A8S3S417</accession>
<proteinExistence type="predicted"/>
<dbReference type="EMBL" id="CAJPWZ010001387">
    <property type="protein sequence ID" value="CAG2213770.1"/>
    <property type="molecule type" value="Genomic_DNA"/>
</dbReference>
<sequence length="346" mass="39106">MKLAFALLLLLPVVFSTPQKRLIFDTLFQTDELKTLVDGIVATVGTDATEHACEAECHTLIQADHLLQFGCPLICKIFQTLVNRFGHSTSAPMPTERLRYKDLNTNCQTGDRIIICLKFENPLPRFLKIGKYAANIIHYGQPRNNQKIICRKCFEEGHIAGECTNDWKCKGCGKSGHKQDACTEGMFTEDEQDNTESSESEEEKENETSKAQTGDVEGNETDGKSTESKENLNNKENQKATQNLSDTEFINPYQSIPQETQKTPKDNIGRNDERRKKKKAKKQNQTQSNMSDYVHVVKTSNTTSETVPKTPKSTNVKCLLNVFEKSPVTPPEELHQRENCSKKQKK</sequence>
<dbReference type="InterPro" id="IPR036875">
    <property type="entry name" value="Znf_CCHC_sf"/>
</dbReference>
<feature type="compositionally biased region" description="Basic and acidic residues" evidence="2">
    <location>
        <begin position="262"/>
        <end position="274"/>
    </location>
</feature>
<dbReference type="SUPFAM" id="SSF57756">
    <property type="entry name" value="Retrovirus zinc finger-like domains"/>
    <property type="match status" value="1"/>
</dbReference>
<keyword evidence="1" id="KW-0479">Metal-binding</keyword>
<dbReference type="OrthoDB" id="6135406at2759"/>
<comment type="caution">
    <text evidence="5">The sequence shown here is derived from an EMBL/GenBank/DDBJ whole genome shotgun (WGS) entry which is preliminary data.</text>
</comment>
<evidence type="ECO:0000313" key="6">
    <source>
        <dbReference type="Proteomes" id="UP000683360"/>
    </source>
</evidence>
<protein>
    <submittedName>
        <fullName evidence="5">CNBP</fullName>
    </submittedName>
</protein>
<dbReference type="InterPro" id="IPR001878">
    <property type="entry name" value="Znf_CCHC"/>
</dbReference>
<feature type="compositionally biased region" description="Polar residues" evidence="2">
    <location>
        <begin position="239"/>
        <end position="261"/>
    </location>
</feature>
<dbReference type="AlphaFoldDB" id="A0A8S3S417"/>
<evidence type="ECO:0000256" key="3">
    <source>
        <dbReference type="SAM" id="SignalP"/>
    </source>
</evidence>
<evidence type="ECO:0000256" key="1">
    <source>
        <dbReference type="PROSITE-ProRule" id="PRU00047"/>
    </source>
</evidence>
<evidence type="ECO:0000313" key="5">
    <source>
        <dbReference type="EMBL" id="CAG2213770.1"/>
    </source>
</evidence>
<dbReference type="Proteomes" id="UP000683360">
    <property type="component" value="Unassembled WGS sequence"/>
</dbReference>
<organism evidence="5 6">
    <name type="scientific">Mytilus edulis</name>
    <name type="common">Blue mussel</name>
    <dbReference type="NCBI Taxonomy" id="6550"/>
    <lineage>
        <taxon>Eukaryota</taxon>
        <taxon>Metazoa</taxon>
        <taxon>Spiralia</taxon>
        <taxon>Lophotrochozoa</taxon>
        <taxon>Mollusca</taxon>
        <taxon>Bivalvia</taxon>
        <taxon>Autobranchia</taxon>
        <taxon>Pteriomorphia</taxon>
        <taxon>Mytilida</taxon>
        <taxon>Mytiloidea</taxon>
        <taxon>Mytilidae</taxon>
        <taxon>Mytilinae</taxon>
        <taxon>Mytilus</taxon>
    </lineage>
</organism>
<feature type="region of interest" description="Disordered" evidence="2">
    <location>
        <begin position="187"/>
        <end position="294"/>
    </location>
</feature>
<evidence type="ECO:0000256" key="2">
    <source>
        <dbReference type="SAM" id="MobiDB-lite"/>
    </source>
</evidence>
<dbReference type="GO" id="GO:0008270">
    <property type="term" value="F:zinc ion binding"/>
    <property type="evidence" value="ECO:0007669"/>
    <property type="project" value="UniProtKB-KW"/>
</dbReference>
<feature type="region of interest" description="Disordered" evidence="2">
    <location>
        <begin position="326"/>
        <end position="346"/>
    </location>
</feature>
<dbReference type="PROSITE" id="PS50158">
    <property type="entry name" value="ZF_CCHC"/>
    <property type="match status" value="1"/>
</dbReference>
<feature type="domain" description="CCHC-type" evidence="4">
    <location>
        <begin position="150"/>
        <end position="165"/>
    </location>
</feature>
<feature type="compositionally biased region" description="Basic and acidic residues" evidence="2">
    <location>
        <begin position="332"/>
        <end position="346"/>
    </location>
</feature>
<feature type="chain" id="PRO_5035712295" evidence="3">
    <location>
        <begin position="17"/>
        <end position="346"/>
    </location>
</feature>
<keyword evidence="3" id="KW-0732">Signal</keyword>
<dbReference type="SMART" id="SM00343">
    <property type="entry name" value="ZnF_C2HC"/>
    <property type="match status" value="2"/>
</dbReference>
<gene>
    <name evidence="5" type="ORF">MEDL_27693</name>
</gene>
<keyword evidence="6" id="KW-1185">Reference proteome</keyword>
<dbReference type="GO" id="GO:0003676">
    <property type="term" value="F:nucleic acid binding"/>
    <property type="evidence" value="ECO:0007669"/>
    <property type="project" value="InterPro"/>
</dbReference>
<feature type="signal peptide" evidence="3">
    <location>
        <begin position="1"/>
        <end position="16"/>
    </location>
</feature>
<name>A0A8S3S417_MYTED</name>
<dbReference type="Gene3D" id="4.10.60.10">
    <property type="entry name" value="Zinc finger, CCHC-type"/>
    <property type="match status" value="1"/>
</dbReference>